<feature type="region of interest" description="Disordered" evidence="1">
    <location>
        <begin position="182"/>
        <end position="244"/>
    </location>
</feature>
<sequence length="287" mass="29795">MPLTAKSQGTLCLYLKYPEVPNTSSPTSPTPPSSSPTSRVSSTDTPSTSANPVQIRGHIGHIHHVDPTTGEATIFLSTTKTLTVSSGTQPRVSQTRPHPSSSSRGRLQRPPGKPQLHSPRRRPPTRAPPQGASSTHTPPPLASPSSPPLLASSHAPPNALSITEWVAFNGLHMADGLGSSLPNLQDSLSSPHPPEGASPKDSGEPGVEHLVRLADSPFGGANEESSTRNARARTPSTSPHPPSVYSALGGTAVLAICQQCSAGCEVVAQQVSWSTFSFPLGSHSEPG</sequence>
<feature type="compositionally biased region" description="Basic and acidic residues" evidence="1">
    <location>
        <begin position="201"/>
        <end position="212"/>
    </location>
</feature>
<evidence type="ECO:0000256" key="1">
    <source>
        <dbReference type="SAM" id="MobiDB-lite"/>
    </source>
</evidence>
<feature type="compositionally biased region" description="Polar residues" evidence="1">
    <location>
        <begin position="223"/>
        <end position="237"/>
    </location>
</feature>
<name>A0A4P9WHR7_9FUNG</name>
<protein>
    <submittedName>
        <fullName evidence="2">Uncharacterized protein</fullName>
    </submittedName>
</protein>
<evidence type="ECO:0000313" key="2">
    <source>
        <dbReference type="EMBL" id="RKO92381.1"/>
    </source>
</evidence>
<feature type="compositionally biased region" description="Pro residues" evidence="1">
    <location>
        <begin position="137"/>
        <end position="147"/>
    </location>
</feature>
<keyword evidence="3" id="KW-1185">Reference proteome</keyword>
<proteinExistence type="predicted"/>
<dbReference type="Proteomes" id="UP000269721">
    <property type="component" value="Unassembled WGS sequence"/>
</dbReference>
<feature type="region of interest" description="Disordered" evidence="1">
    <location>
        <begin position="18"/>
        <end position="58"/>
    </location>
</feature>
<gene>
    <name evidence="2" type="ORF">BDK51DRAFT_45661</name>
</gene>
<organism evidence="2 3">
    <name type="scientific">Blyttiomyces helicus</name>
    <dbReference type="NCBI Taxonomy" id="388810"/>
    <lineage>
        <taxon>Eukaryota</taxon>
        <taxon>Fungi</taxon>
        <taxon>Fungi incertae sedis</taxon>
        <taxon>Chytridiomycota</taxon>
        <taxon>Chytridiomycota incertae sedis</taxon>
        <taxon>Chytridiomycetes</taxon>
        <taxon>Chytridiomycetes incertae sedis</taxon>
        <taxon>Blyttiomyces</taxon>
    </lineage>
</organism>
<feature type="compositionally biased region" description="Polar residues" evidence="1">
    <location>
        <begin position="83"/>
        <end position="105"/>
    </location>
</feature>
<feature type="region of interest" description="Disordered" evidence="1">
    <location>
        <begin position="83"/>
        <end position="155"/>
    </location>
</feature>
<feature type="compositionally biased region" description="Low complexity" evidence="1">
    <location>
        <begin position="35"/>
        <end position="49"/>
    </location>
</feature>
<evidence type="ECO:0000313" key="3">
    <source>
        <dbReference type="Proteomes" id="UP000269721"/>
    </source>
</evidence>
<dbReference type="AlphaFoldDB" id="A0A4P9WHR7"/>
<reference evidence="3" key="1">
    <citation type="journal article" date="2018" name="Nat. Microbiol.">
        <title>Leveraging single-cell genomics to expand the fungal tree of life.</title>
        <authorList>
            <person name="Ahrendt S.R."/>
            <person name="Quandt C.A."/>
            <person name="Ciobanu D."/>
            <person name="Clum A."/>
            <person name="Salamov A."/>
            <person name="Andreopoulos B."/>
            <person name="Cheng J.F."/>
            <person name="Woyke T."/>
            <person name="Pelin A."/>
            <person name="Henrissat B."/>
            <person name="Reynolds N.K."/>
            <person name="Benny G.L."/>
            <person name="Smith M.E."/>
            <person name="James T.Y."/>
            <person name="Grigoriev I.V."/>
        </authorList>
    </citation>
    <scope>NUCLEOTIDE SEQUENCE [LARGE SCALE GENOMIC DNA]</scope>
</reference>
<accession>A0A4P9WHR7</accession>
<dbReference type="EMBL" id="KZ994659">
    <property type="protein sequence ID" value="RKO92381.1"/>
    <property type="molecule type" value="Genomic_DNA"/>
</dbReference>